<accession>A0A366MWS6</accession>
<evidence type="ECO:0000256" key="1">
    <source>
        <dbReference type="ARBA" id="ARBA00000085"/>
    </source>
</evidence>
<dbReference type="EMBL" id="PDKB01000002">
    <property type="protein sequence ID" value="RBQ30060.1"/>
    <property type="molecule type" value="Genomic_DNA"/>
</dbReference>
<keyword evidence="3" id="KW-0597">Phosphoprotein</keyword>
<evidence type="ECO:0000256" key="4">
    <source>
        <dbReference type="ARBA" id="ARBA00022679"/>
    </source>
</evidence>
<evidence type="ECO:0000256" key="3">
    <source>
        <dbReference type="ARBA" id="ARBA00022553"/>
    </source>
</evidence>
<dbReference type="CDD" id="cd00075">
    <property type="entry name" value="HATPase"/>
    <property type="match status" value="1"/>
</dbReference>
<dbReference type="RefSeq" id="WP_113892832.1">
    <property type="nucleotide sequence ID" value="NZ_JANJGA010000003.1"/>
</dbReference>
<keyword evidence="5 10" id="KW-0418">Kinase</keyword>
<evidence type="ECO:0000256" key="8">
    <source>
        <dbReference type="SAM" id="Phobius"/>
    </source>
</evidence>
<dbReference type="InterPro" id="IPR050351">
    <property type="entry name" value="BphY/WalK/GraS-like"/>
</dbReference>
<dbReference type="GO" id="GO:0004721">
    <property type="term" value="F:phosphoprotein phosphatase activity"/>
    <property type="evidence" value="ECO:0007669"/>
    <property type="project" value="TreeGrafter"/>
</dbReference>
<dbReference type="InterPro" id="IPR003594">
    <property type="entry name" value="HATPase_dom"/>
</dbReference>
<feature type="domain" description="Histidine kinase" evidence="9">
    <location>
        <begin position="79"/>
        <end position="280"/>
    </location>
</feature>
<dbReference type="Gene3D" id="1.10.287.130">
    <property type="match status" value="1"/>
</dbReference>
<sequence>MNFKKIYFFISISLVFFISQAITFGLYYFLILEIELFSQNIWVYLFFILFELILFLLLSKEILEPIFKSEEKIKQTIKNTLHELNIPVSTIKLNLDLLRNLKDEKNVKRVERIKQANENLIKLYNNMEYELKKELEKVDLEEFYFEDALKNSLEKFEEQLENITLDIHIENPTIYCDYYGFIIVLDNLISNAIKYNSKEKPYIKIEQKGEILSVYNDGVAILPENIMLVFERYFQENSLNKGYGIGLTVVKEFCDKYKISININSKESGNIIILNLKNIIKN</sequence>
<dbReference type="OrthoDB" id="9761634at2"/>
<feature type="transmembrane region" description="Helical" evidence="8">
    <location>
        <begin position="41"/>
        <end position="58"/>
    </location>
</feature>
<keyword evidence="8" id="KW-0812">Transmembrane</keyword>
<dbReference type="InterPro" id="IPR036097">
    <property type="entry name" value="HisK_dim/P_sf"/>
</dbReference>
<dbReference type="AlphaFoldDB" id="A0A366MWS6"/>
<gene>
    <name evidence="10" type="ORF">CRU91_01670</name>
</gene>
<comment type="caution">
    <text evidence="10">The sequence shown here is derived from an EMBL/GenBank/DDBJ whole genome shotgun (WGS) entry which is preliminary data.</text>
</comment>
<dbReference type="GO" id="GO:0016036">
    <property type="term" value="P:cellular response to phosphate starvation"/>
    <property type="evidence" value="ECO:0007669"/>
    <property type="project" value="TreeGrafter"/>
</dbReference>
<protein>
    <recommendedName>
        <fullName evidence="2">histidine kinase</fullName>
        <ecNumber evidence="2">2.7.13.3</ecNumber>
    </recommendedName>
</protein>
<evidence type="ECO:0000256" key="2">
    <source>
        <dbReference type="ARBA" id="ARBA00012438"/>
    </source>
</evidence>
<evidence type="ECO:0000313" key="10">
    <source>
        <dbReference type="EMBL" id="RBQ30060.1"/>
    </source>
</evidence>
<dbReference type="GO" id="GO:0000155">
    <property type="term" value="F:phosphorelay sensor kinase activity"/>
    <property type="evidence" value="ECO:0007669"/>
    <property type="project" value="InterPro"/>
</dbReference>
<evidence type="ECO:0000256" key="6">
    <source>
        <dbReference type="ARBA" id="ARBA00023012"/>
    </source>
</evidence>
<evidence type="ECO:0000259" key="9">
    <source>
        <dbReference type="PROSITE" id="PS50109"/>
    </source>
</evidence>
<dbReference type="PANTHER" id="PTHR45453:SF1">
    <property type="entry name" value="PHOSPHATE REGULON SENSOR PROTEIN PHOR"/>
    <property type="match status" value="1"/>
</dbReference>
<dbReference type="PANTHER" id="PTHR45453">
    <property type="entry name" value="PHOSPHATE REGULON SENSOR PROTEIN PHOR"/>
    <property type="match status" value="1"/>
</dbReference>
<feature type="transmembrane region" description="Helical" evidence="8">
    <location>
        <begin position="7"/>
        <end position="29"/>
    </location>
</feature>
<keyword evidence="6" id="KW-0902">Two-component regulatory system</keyword>
<keyword evidence="11" id="KW-1185">Reference proteome</keyword>
<dbReference type="InterPro" id="IPR036890">
    <property type="entry name" value="HATPase_C_sf"/>
</dbReference>
<dbReference type="SUPFAM" id="SSF47384">
    <property type="entry name" value="Homodimeric domain of signal transducing histidine kinase"/>
    <property type="match status" value="1"/>
</dbReference>
<keyword evidence="8" id="KW-0472">Membrane</keyword>
<organism evidence="10 11">
    <name type="scientific">Aliarcobacter vitoriensis</name>
    <dbReference type="NCBI Taxonomy" id="2011099"/>
    <lineage>
        <taxon>Bacteria</taxon>
        <taxon>Pseudomonadati</taxon>
        <taxon>Campylobacterota</taxon>
        <taxon>Epsilonproteobacteria</taxon>
        <taxon>Campylobacterales</taxon>
        <taxon>Arcobacteraceae</taxon>
        <taxon>Aliarcobacter</taxon>
    </lineage>
</organism>
<dbReference type="GO" id="GO:0005886">
    <property type="term" value="C:plasma membrane"/>
    <property type="evidence" value="ECO:0007669"/>
    <property type="project" value="TreeGrafter"/>
</dbReference>
<keyword evidence="7" id="KW-0175">Coiled coil</keyword>
<dbReference type="SUPFAM" id="SSF55874">
    <property type="entry name" value="ATPase domain of HSP90 chaperone/DNA topoisomerase II/histidine kinase"/>
    <property type="match status" value="1"/>
</dbReference>
<keyword evidence="4" id="KW-0808">Transferase</keyword>
<evidence type="ECO:0000313" key="11">
    <source>
        <dbReference type="Proteomes" id="UP000252669"/>
    </source>
</evidence>
<evidence type="ECO:0000256" key="7">
    <source>
        <dbReference type="SAM" id="Coils"/>
    </source>
</evidence>
<name>A0A366MWS6_9BACT</name>
<comment type="catalytic activity">
    <reaction evidence="1">
        <text>ATP + protein L-histidine = ADP + protein N-phospho-L-histidine.</text>
        <dbReference type="EC" id="2.7.13.3"/>
    </reaction>
</comment>
<reference evidence="10 11" key="1">
    <citation type="submission" date="2017-10" db="EMBL/GenBank/DDBJ databases">
        <title>Genomics of the genus Arcobacter.</title>
        <authorList>
            <person name="Perez-Cataluna A."/>
            <person name="Figueras M.J."/>
        </authorList>
    </citation>
    <scope>NUCLEOTIDE SEQUENCE [LARGE SCALE GENOMIC DNA]</scope>
    <source>
        <strain evidence="10 11">CECT 9230</strain>
    </source>
</reference>
<dbReference type="Proteomes" id="UP000252669">
    <property type="component" value="Unassembled WGS sequence"/>
</dbReference>
<evidence type="ECO:0000256" key="5">
    <source>
        <dbReference type="ARBA" id="ARBA00022777"/>
    </source>
</evidence>
<dbReference type="Gene3D" id="3.30.565.10">
    <property type="entry name" value="Histidine kinase-like ATPase, C-terminal domain"/>
    <property type="match status" value="1"/>
</dbReference>
<dbReference type="SMART" id="SM00387">
    <property type="entry name" value="HATPase_c"/>
    <property type="match status" value="1"/>
</dbReference>
<keyword evidence="8" id="KW-1133">Transmembrane helix</keyword>
<dbReference type="Pfam" id="PF02518">
    <property type="entry name" value="HATPase_c"/>
    <property type="match status" value="1"/>
</dbReference>
<dbReference type="PROSITE" id="PS50109">
    <property type="entry name" value="HIS_KIN"/>
    <property type="match status" value="1"/>
</dbReference>
<dbReference type="InterPro" id="IPR005467">
    <property type="entry name" value="His_kinase_dom"/>
</dbReference>
<dbReference type="Pfam" id="PF00512">
    <property type="entry name" value="HisKA"/>
    <property type="match status" value="1"/>
</dbReference>
<dbReference type="InterPro" id="IPR003661">
    <property type="entry name" value="HisK_dim/P_dom"/>
</dbReference>
<feature type="coiled-coil region" evidence="7">
    <location>
        <begin position="110"/>
        <end position="166"/>
    </location>
</feature>
<proteinExistence type="predicted"/>
<dbReference type="EC" id="2.7.13.3" evidence="2"/>